<dbReference type="PANTHER" id="PTHR44006:SF1">
    <property type="entry name" value="U5 SMALL NUCLEAR RIBONUCLEOPROTEIN 40 KDA PROTEIN"/>
    <property type="match status" value="1"/>
</dbReference>
<dbReference type="GO" id="GO:0006397">
    <property type="term" value="P:mRNA processing"/>
    <property type="evidence" value="ECO:0007669"/>
    <property type="project" value="UniProtKB-KW"/>
</dbReference>
<evidence type="ECO:0000256" key="3">
    <source>
        <dbReference type="ARBA" id="ARBA00022737"/>
    </source>
</evidence>
<proteinExistence type="predicted"/>
<keyword evidence="2" id="KW-0507">mRNA processing</keyword>
<dbReference type="InterPro" id="IPR052234">
    <property type="entry name" value="U5_snRNP_Component"/>
</dbReference>
<dbReference type="InterPro" id="IPR036322">
    <property type="entry name" value="WD40_repeat_dom_sf"/>
</dbReference>
<feature type="coiled-coil region" evidence="6">
    <location>
        <begin position="437"/>
        <end position="471"/>
    </location>
</feature>
<dbReference type="GO" id="GO:0003723">
    <property type="term" value="F:RNA binding"/>
    <property type="evidence" value="ECO:0007669"/>
    <property type="project" value="TreeGrafter"/>
</dbReference>
<evidence type="ECO:0000256" key="1">
    <source>
        <dbReference type="ARBA" id="ARBA00022574"/>
    </source>
</evidence>
<dbReference type="PRINTS" id="PR00320">
    <property type="entry name" value="GPROTEINBRPT"/>
</dbReference>
<dbReference type="AlphaFoldDB" id="R7QJ98"/>
<dbReference type="PANTHER" id="PTHR44006">
    <property type="entry name" value="U5 SMALL NUCLEAR RIBONUCLEOPROTEIN 40 KDA PROTEIN"/>
    <property type="match status" value="1"/>
</dbReference>
<dbReference type="InterPro" id="IPR015943">
    <property type="entry name" value="WD40/YVTN_repeat-like_dom_sf"/>
</dbReference>
<sequence length="543" mass="57284">MPPFASGPVPALALSPCGTRVVAAAAHDHISLLTLPASPSAPLTSLALPPAPALFPVLSVTALCFPSSSAVYTADARGSFKRLAASDGLAEQYTVAAAHSGDELTAIAALSDSSPVATSGKDGAVRLWDPETRQSIARLTGHRYEVRDVAVASSSDSAGAAVTVVASAGRDKTVRLWDVRASSGKEVHCLRGHAGWVHAVALGNAPGGPIALSCGGDKTVRVWDLTAMKERMVMRGHEYRVWGLALASDAAFAITGSTDATVRAWNLGEGEGAGDCHVYEGHTDSVLSVDVARNGVFAVSGCEDGALFMWDCATLFGRDAKKEVHTETLIDVAPVPKLVEKEAVTKSVIAPKQLDTEPLIVEKQMPEEKLPVLRETKIASPFRVSTTPAFTASPRRAPITLVSDAIPDTGMTTDGLKAAASVTVDQEPKFDKSAAELVNALRRIKDLETALAESKEQLESRNREIASLKKSTLEKDNELSLLQRQIDSSKNLINAANVRAILAANPRKVDESLDYEEPVNKIGAVSDKLSALVARLDAMVATH</sequence>
<feature type="repeat" description="WD" evidence="5">
    <location>
        <begin position="234"/>
        <end position="275"/>
    </location>
</feature>
<accession>R7QJ98</accession>
<dbReference type="SMART" id="SM00320">
    <property type="entry name" value="WD40"/>
    <property type="match status" value="5"/>
</dbReference>
<reference evidence="8" key="1">
    <citation type="journal article" date="2013" name="Proc. Natl. Acad. Sci. U.S.A.">
        <title>Genome structure and metabolic features in the red seaweed Chondrus crispus shed light on evolution of the Archaeplastida.</title>
        <authorList>
            <person name="Collen J."/>
            <person name="Porcel B."/>
            <person name="Carre W."/>
            <person name="Ball S.G."/>
            <person name="Chaparro C."/>
            <person name="Tonon T."/>
            <person name="Barbeyron T."/>
            <person name="Michel G."/>
            <person name="Noel B."/>
            <person name="Valentin K."/>
            <person name="Elias M."/>
            <person name="Artiguenave F."/>
            <person name="Arun A."/>
            <person name="Aury J.M."/>
            <person name="Barbosa-Neto J.F."/>
            <person name="Bothwell J.H."/>
            <person name="Bouget F.Y."/>
            <person name="Brillet L."/>
            <person name="Cabello-Hurtado F."/>
            <person name="Capella-Gutierrez S."/>
            <person name="Charrier B."/>
            <person name="Cladiere L."/>
            <person name="Cock J.M."/>
            <person name="Coelho S.M."/>
            <person name="Colleoni C."/>
            <person name="Czjzek M."/>
            <person name="Da Silva C."/>
            <person name="Delage L."/>
            <person name="Denoeud F."/>
            <person name="Deschamps P."/>
            <person name="Dittami S.M."/>
            <person name="Gabaldon T."/>
            <person name="Gachon C.M."/>
            <person name="Groisillier A."/>
            <person name="Herve C."/>
            <person name="Jabbari K."/>
            <person name="Katinka M."/>
            <person name="Kloareg B."/>
            <person name="Kowalczyk N."/>
            <person name="Labadie K."/>
            <person name="Leblanc C."/>
            <person name="Lopez P.J."/>
            <person name="McLachlan D.H."/>
            <person name="Meslet-Cladiere L."/>
            <person name="Moustafa A."/>
            <person name="Nehr Z."/>
            <person name="Nyvall Collen P."/>
            <person name="Panaud O."/>
            <person name="Partensky F."/>
            <person name="Poulain J."/>
            <person name="Rensing S.A."/>
            <person name="Rousvoal S."/>
            <person name="Samson G."/>
            <person name="Symeonidi A."/>
            <person name="Weissenbach J."/>
            <person name="Zambounis A."/>
            <person name="Wincker P."/>
            <person name="Boyen C."/>
        </authorList>
    </citation>
    <scope>NUCLEOTIDE SEQUENCE [LARGE SCALE GENOMIC DNA]</scope>
    <source>
        <strain evidence="8">cv. Stackhouse</strain>
    </source>
</reference>
<organism evidence="7 8">
    <name type="scientific">Chondrus crispus</name>
    <name type="common">Carrageen Irish moss</name>
    <name type="synonym">Polymorpha crispa</name>
    <dbReference type="NCBI Taxonomy" id="2769"/>
    <lineage>
        <taxon>Eukaryota</taxon>
        <taxon>Rhodophyta</taxon>
        <taxon>Florideophyceae</taxon>
        <taxon>Rhodymeniophycidae</taxon>
        <taxon>Gigartinales</taxon>
        <taxon>Gigartinaceae</taxon>
        <taxon>Chondrus</taxon>
    </lineage>
</organism>
<dbReference type="SUPFAM" id="SSF50978">
    <property type="entry name" value="WD40 repeat-like"/>
    <property type="match status" value="1"/>
</dbReference>
<feature type="repeat" description="WD" evidence="5">
    <location>
        <begin position="97"/>
        <end position="138"/>
    </location>
</feature>
<dbReference type="Pfam" id="PF00400">
    <property type="entry name" value="WD40"/>
    <property type="match status" value="5"/>
</dbReference>
<evidence type="ECO:0000313" key="8">
    <source>
        <dbReference type="Proteomes" id="UP000012073"/>
    </source>
</evidence>
<dbReference type="GeneID" id="17325112"/>
<dbReference type="STRING" id="2769.R7QJ98"/>
<protein>
    <submittedName>
        <fullName evidence="7">WD40-repeat containing protein</fullName>
    </submittedName>
</protein>
<keyword evidence="8" id="KW-1185">Reference proteome</keyword>
<dbReference type="Gramene" id="CDF37526">
    <property type="protein sequence ID" value="CDF37526"/>
    <property type="gene ID" value="CHC_T00009089001"/>
</dbReference>
<feature type="repeat" description="WD" evidence="5">
    <location>
        <begin position="279"/>
        <end position="311"/>
    </location>
</feature>
<feature type="repeat" description="WD" evidence="5">
    <location>
        <begin position="190"/>
        <end position="233"/>
    </location>
</feature>
<dbReference type="KEGG" id="ccp:CHC_T00009089001"/>
<evidence type="ECO:0000256" key="6">
    <source>
        <dbReference type="SAM" id="Coils"/>
    </source>
</evidence>
<dbReference type="PhylomeDB" id="R7QJ98"/>
<dbReference type="InterPro" id="IPR001680">
    <property type="entry name" value="WD40_rpt"/>
</dbReference>
<dbReference type="PROSITE" id="PS50082">
    <property type="entry name" value="WD_REPEATS_2"/>
    <property type="match status" value="5"/>
</dbReference>
<dbReference type="Proteomes" id="UP000012073">
    <property type="component" value="Unassembled WGS sequence"/>
</dbReference>
<dbReference type="CDD" id="cd00200">
    <property type="entry name" value="WD40"/>
    <property type="match status" value="1"/>
</dbReference>
<dbReference type="EMBL" id="HG001848">
    <property type="protein sequence ID" value="CDF37526.1"/>
    <property type="molecule type" value="Genomic_DNA"/>
</dbReference>
<dbReference type="InterPro" id="IPR019775">
    <property type="entry name" value="WD40_repeat_CS"/>
</dbReference>
<keyword evidence="6" id="KW-0175">Coiled coil</keyword>
<evidence type="ECO:0000313" key="7">
    <source>
        <dbReference type="EMBL" id="CDF37526.1"/>
    </source>
</evidence>
<keyword evidence="1 5" id="KW-0853">WD repeat</keyword>
<dbReference type="GO" id="GO:0071013">
    <property type="term" value="C:catalytic step 2 spliceosome"/>
    <property type="evidence" value="ECO:0007669"/>
    <property type="project" value="TreeGrafter"/>
</dbReference>
<dbReference type="PROSITE" id="PS00678">
    <property type="entry name" value="WD_REPEATS_1"/>
    <property type="match status" value="3"/>
</dbReference>
<dbReference type="OrthoDB" id="4252at2759"/>
<dbReference type="GO" id="GO:0008380">
    <property type="term" value="P:RNA splicing"/>
    <property type="evidence" value="ECO:0007669"/>
    <property type="project" value="UniProtKB-KW"/>
</dbReference>
<dbReference type="Gene3D" id="2.130.10.10">
    <property type="entry name" value="YVTN repeat-like/Quinoprotein amine dehydrogenase"/>
    <property type="match status" value="2"/>
</dbReference>
<evidence type="ECO:0000256" key="4">
    <source>
        <dbReference type="ARBA" id="ARBA00023187"/>
    </source>
</evidence>
<gene>
    <name evidence="7" type="ORF">CHC_T00009089001</name>
</gene>
<evidence type="ECO:0000256" key="5">
    <source>
        <dbReference type="PROSITE-ProRule" id="PRU00221"/>
    </source>
</evidence>
<keyword evidence="3" id="KW-0677">Repeat</keyword>
<dbReference type="InterPro" id="IPR020472">
    <property type="entry name" value="WD40_PAC1"/>
</dbReference>
<dbReference type="RefSeq" id="XP_005717397.1">
    <property type="nucleotide sequence ID" value="XM_005717340.1"/>
</dbReference>
<evidence type="ECO:0000256" key="2">
    <source>
        <dbReference type="ARBA" id="ARBA00022664"/>
    </source>
</evidence>
<dbReference type="PROSITE" id="PS50294">
    <property type="entry name" value="WD_REPEATS_REGION"/>
    <property type="match status" value="3"/>
</dbReference>
<feature type="repeat" description="WD" evidence="5">
    <location>
        <begin position="139"/>
        <end position="187"/>
    </location>
</feature>
<name>R7QJ98_CHOCR</name>
<keyword evidence="4" id="KW-0508">mRNA splicing</keyword>